<dbReference type="Pfam" id="PF10180">
    <property type="entry name" value="WKF"/>
    <property type="match status" value="1"/>
</dbReference>
<feature type="region of interest" description="Disordered" evidence="1">
    <location>
        <begin position="190"/>
        <end position="209"/>
    </location>
</feature>
<reference evidence="3" key="1">
    <citation type="submission" date="2021-09" db="EMBL/GenBank/DDBJ databases">
        <authorList>
            <person name="Martin H S."/>
        </authorList>
    </citation>
    <scope>NUCLEOTIDE SEQUENCE</scope>
</reference>
<dbReference type="PANTHER" id="PTHR22306:SF2">
    <property type="entry name" value="CHROMOSOME 7 OPEN READING FRAME 50"/>
    <property type="match status" value="1"/>
</dbReference>
<dbReference type="PANTHER" id="PTHR22306">
    <property type="entry name" value="CHROMOSOME 7 OPEN READING FRAME 50"/>
    <property type="match status" value="1"/>
</dbReference>
<evidence type="ECO:0000313" key="4">
    <source>
        <dbReference type="Proteomes" id="UP000789524"/>
    </source>
</evidence>
<evidence type="ECO:0000256" key="1">
    <source>
        <dbReference type="SAM" id="MobiDB-lite"/>
    </source>
</evidence>
<dbReference type="EMBL" id="CAKASE010000046">
    <property type="protein sequence ID" value="CAG9561047.1"/>
    <property type="molecule type" value="Genomic_DNA"/>
</dbReference>
<feature type="compositionally biased region" description="Basic residues" evidence="1">
    <location>
        <begin position="81"/>
        <end position="96"/>
    </location>
</feature>
<dbReference type="InterPro" id="IPR019327">
    <property type="entry name" value="WKF"/>
</dbReference>
<organism evidence="3 4">
    <name type="scientific">Danaus chrysippus</name>
    <name type="common">African queen</name>
    <dbReference type="NCBI Taxonomy" id="151541"/>
    <lineage>
        <taxon>Eukaryota</taxon>
        <taxon>Metazoa</taxon>
        <taxon>Ecdysozoa</taxon>
        <taxon>Arthropoda</taxon>
        <taxon>Hexapoda</taxon>
        <taxon>Insecta</taxon>
        <taxon>Pterygota</taxon>
        <taxon>Neoptera</taxon>
        <taxon>Endopterygota</taxon>
        <taxon>Lepidoptera</taxon>
        <taxon>Glossata</taxon>
        <taxon>Ditrysia</taxon>
        <taxon>Papilionoidea</taxon>
        <taxon>Nymphalidae</taxon>
        <taxon>Danainae</taxon>
        <taxon>Danaini</taxon>
        <taxon>Danaina</taxon>
        <taxon>Danaus</taxon>
        <taxon>Anosia</taxon>
    </lineage>
</organism>
<proteinExistence type="predicted"/>
<comment type="caution">
    <text evidence="3">The sequence shown here is derived from an EMBL/GenBank/DDBJ whole genome shotgun (WGS) entry which is preliminary data.</text>
</comment>
<protein>
    <submittedName>
        <fullName evidence="3">(African queen) hypothetical protein</fullName>
    </submittedName>
</protein>
<feature type="compositionally biased region" description="Basic and acidic residues" evidence="1">
    <location>
        <begin position="42"/>
        <end position="51"/>
    </location>
</feature>
<evidence type="ECO:0000259" key="2">
    <source>
        <dbReference type="Pfam" id="PF10180"/>
    </source>
</evidence>
<gene>
    <name evidence="3" type="ORF">DCHRY22_LOCUS2623</name>
</gene>
<feature type="compositionally biased region" description="Acidic residues" evidence="1">
    <location>
        <begin position="30"/>
        <end position="41"/>
    </location>
</feature>
<sequence>MGGNKKKQNKKKQIAQEVENNAEVEHNANDEENDNEGELEDERGTKRHLVDDGSESDVEDRPKKSKKKKKQPAATESTEKKGKKSIRQMKKEKHAQRQAEAQSAAKDQLKSQCITYLSQWKHDRENWKFMKAKQVWLYKNKFSSQLVPDESWPVLLEYFESAKGNIRNMLLTDAHNIIKIMDDWTASLEKDGENNEETDQTSEVRKPDPTVYNRARSLIQCLEE</sequence>
<feature type="domain" description="WKF" evidence="2">
    <location>
        <begin position="115"/>
        <end position="176"/>
    </location>
</feature>
<feature type="region of interest" description="Disordered" evidence="1">
    <location>
        <begin position="1"/>
        <end position="108"/>
    </location>
</feature>
<dbReference type="OrthoDB" id="10261563at2759"/>
<feature type="compositionally biased region" description="Basic residues" evidence="1">
    <location>
        <begin position="1"/>
        <end position="13"/>
    </location>
</feature>
<dbReference type="AlphaFoldDB" id="A0A8J2QHW2"/>
<keyword evidence="4" id="KW-1185">Reference proteome</keyword>
<name>A0A8J2QHW2_9NEOP</name>
<dbReference type="Proteomes" id="UP000789524">
    <property type="component" value="Unassembled WGS sequence"/>
</dbReference>
<evidence type="ECO:0000313" key="3">
    <source>
        <dbReference type="EMBL" id="CAG9561047.1"/>
    </source>
</evidence>
<accession>A0A8J2QHW2</accession>